<name>A0A8J7F0S5_9CYAN</name>
<accession>A0A8J7F0S5</accession>
<keyword evidence="2" id="KW-1185">Reference proteome</keyword>
<comment type="caution">
    <text evidence="1">The sequence shown here is derived from an EMBL/GenBank/DDBJ whole genome shotgun (WGS) entry which is preliminary data.</text>
</comment>
<reference evidence="1" key="1">
    <citation type="submission" date="2020-10" db="EMBL/GenBank/DDBJ databases">
        <authorList>
            <person name="Castelo-Branco R."/>
            <person name="Eusebio N."/>
            <person name="Adriana R."/>
            <person name="Vieira A."/>
            <person name="Brugerolle De Fraissinette N."/>
            <person name="Rezende De Castro R."/>
            <person name="Schneider M.P."/>
            <person name="Vasconcelos V."/>
            <person name="Leao P.N."/>
        </authorList>
    </citation>
    <scope>NUCLEOTIDE SEQUENCE</scope>
    <source>
        <strain evidence="1">LEGE 06105</strain>
    </source>
</reference>
<dbReference type="AlphaFoldDB" id="A0A8J7F0S5"/>
<organism evidence="1 2">
    <name type="scientific">Plectonema cf. radiosum LEGE 06105</name>
    <dbReference type="NCBI Taxonomy" id="945769"/>
    <lineage>
        <taxon>Bacteria</taxon>
        <taxon>Bacillati</taxon>
        <taxon>Cyanobacteriota</taxon>
        <taxon>Cyanophyceae</taxon>
        <taxon>Oscillatoriophycideae</taxon>
        <taxon>Oscillatoriales</taxon>
        <taxon>Microcoleaceae</taxon>
        <taxon>Plectonema</taxon>
    </lineage>
</organism>
<dbReference type="RefSeq" id="WP_193920870.1">
    <property type="nucleotide sequence ID" value="NZ_JADEWL010000040.1"/>
</dbReference>
<dbReference type="Proteomes" id="UP000620559">
    <property type="component" value="Unassembled WGS sequence"/>
</dbReference>
<gene>
    <name evidence="1" type="ORF">IQ247_13760</name>
</gene>
<proteinExistence type="predicted"/>
<evidence type="ECO:0000313" key="1">
    <source>
        <dbReference type="EMBL" id="MBE9213718.1"/>
    </source>
</evidence>
<evidence type="ECO:0000313" key="2">
    <source>
        <dbReference type="Proteomes" id="UP000620559"/>
    </source>
</evidence>
<protein>
    <submittedName>
        <fullName evidence="1">Uncharacterized protein</fullName>
    </submittedName>
</protein>
<sequence length="122" mass="13088">MAEKLGPRVTVAVGKDSKGIAIYSYMLKKHADYFKFPGVQNTIVTRKGKGGRTAPVRGAIGQGHIKVPTQLKGKKGVTKYYQMPMPAGMTISKIGAFLKTASKNKPESFVTQDGVSYPVAGK</sequence>
<dbReference type="EMBL" id="JADEWL010000040">
    <property type="protein sequence ID" value="MBE9213718.1"/>
    <property type="molecule type" value="Genomic_DNA"/>
</dbReference>